<dbReference type="Proteomes" id="UP000800035">
    <property type="component" value="Unassembled WGS sequence"/>
</dbReference>
<dbReference type="EMBL" id="ML976985">
    <property type="protein sequence ID" value="KAF1959138.1"/>
    <property type="molecule type" value="Genomic_DNA"/>
</dbReference>
<organism evidence="2 3">
    <name type="scientific">Byssothecium circinans</name>
    <dbReference type="NCBI Taxonomy" id="147558"/>
    <lineage>
        <taxon>Eukaryota</taxon>
        <taxon>Fungi</taxon>
        <taxon>Dikarya</taxon>
        <taxon>Ascomycota</taxon>
        <taxon>Pezizomycotina</taxon>
        <taxon>Dothideomycetes</taxon>
        <taxon>Pleosporomycetidae</taxon>
        <taxon>Pleosporales</taxon>
        <taxon>Massarineae</taxon>
        <taxon>Massarinaceae</taxon>
        <taxon>Byssothecium</taxon>
    </lineage>
</organism>
<gene>
    <name evidence="2" type="ORF">CC80DRAFT_321072</name>
</gene>
<name>A0A6A5U392_9PLEO</name>
<evidence type="ECO:0000256" key="1">
    <source>
        <dbReference type="SAM" id="MobiDB-lite"/>
    </source>
</evidence>
<evidence type="ECO:0000313" key="3">
    <source>
        <dbReference type="Proteomes" id="UP000800035"/>
    </source>
</evidence>
<dbReference type="AlphaFoldDB" id="A0A6A5U392"/>
<feature type="region of interest" description="Disordered" evidence="1">
    <location>
        <begin position="130"/>
        <end position="149"/>
    </location>
</feature>
<evidence type="ECO:0000313" key="2">
    <source>
        <dbReference type="EMBL" id="KAF1959138.1"/>
    </source>
</evidence>
<keyword evidence="3" id="KW-1185">Reference proteome</keyword>
<feature type="compositionally biased region" description="Polar residues" evidence="1">
    <location>
        <begin position="130"/>
        <end position="139"/>
    </location>
</feature>
<reference evidence="2" key="1">
    <citation type="journal article" date="2020" name="Stud. Mycol.">
        <title>101 Dothideomycetes genomes: a test case for predicting lifestyles and emergence of pathogens.</title>
        <authorList>
            <person name="Haridas S."/>
            <person name="Albert R."/>
            <person name="Binder M."/>
            <person name="Bloem J."/>
            <person name="Labutti K."/>
            <person name="Salamov A."/>
            <person name="Andreopoulos B."/>
            <person name="Baker S."/>
            <person name="Barry K."/>
            <person name="Bills G."/>
            <person name="Bluhm B."/>
            <person name="Cannon C."/>
            <person name="Castanera R."/>
            <person name="Culley D."/>
            <person name="Daum C."/>
            <person name="Ezra D."/>
            <person name="Gonzalez J."/>
            <person name="Henrissat B."/>
            <person name="Kuo A."/>
            <person name="Liang C."/>
            <person name="Lipzen A."/>
            <person name="Lutzoni F."/>
            <person name="Magnuson J."/>
            <person name="Mondo S."/>
            <person name="Nolan M."/>
            <person name="Ohm R."/>
            <person name="Pangilinan J."/>
            <person name="Park H.-J."/>
            <person name="Ramirez L."/>
            <person name="Alfaro M."/>
            <person name="Sun H."/>
            <person name="Tritt A."/>
            <person name="Yoshinaga Y."/>
            <person name="Zwiers L.-H."/>
            <person name="Turgeon B."/>
            <person name="Goodwin S."/>
            <person name="Spatafora J."/>
            <person name="Crous P."/>
            <person name="Grigoriev I."/>
        </authorList>
    </citation>
    <scope>NUCLEOTIDE SEQUENCE</scope>
    <source>
        <strain evidence="2">CBS 675.92</strain>
    </source>
</reference>
<accession>A0A6A5U392</accession>
<protein>
    <submittedName>
        <fullName evidence="2">Uncharacterized protein</fullName>
    </submittedName>
</protein>
<feature type="compositionally biased region" description="Basic residues" evidence="1">
    <location>
        <begin position="140"/>
        <end position="149"/>
    </location>
</feature>
<sequence length="149" mass="16457">MRLSEGHSGDILVSRAVFQHAYAENMLRGLCGAESSASPARVGTSSTQNWRAGNVDLPELRCASCRGNLQMSVWLVCTWIGTRSSRHSVEYAKARNLSGRVLHLESETAGSCALLVVWLRLVNSKLTVDSDQTKQQRASTNRKRRKRGV</sequence>
<proteinExistence type="predicted"/>